<accession>A0AA36MUS5</accession>
<proteinExistence type="predicted"/>
<organism evidence="3 4">
    <name type="scientific">Effrenium voratum</name>
    <dbReference type="NCBI Taxonomy" id="2562239"/>
    <lineage>
        <taxon>Eukaryota</taxon>
        <taxon>Sar</taxon>
        <taxon>Alveolata</taxon>
        <taxon>Dinophyceae</taxon>
        <taxon>Suessiales</taxon>
        <taxon>Symbiodiniaceae</taxon>
        <taxon>Effrenium</taxon>
    </lineage>
</organism>
<name>A0AA36MUS5_9DINO</name>
<evidence type="ECO:0000256" key="2">
    <source>
        <dbReference type="SAM" id="MobiDB-lite"/>
    </source>
</evidence>
<evidence type="ECO:0000313" key="3">
    <source>
        <dbReference type="EMBL" id="CAJ1380686.1"/>
    </source>
</evidence>
<comment type="caution">
    <text evidence="3">The sequence shown here is derived from an EMBL/GenBank/DDBJ whole genome shotgun (WGS) entry which is preliminary data.</text>
</comment>
<gene>
    <name evidence="3" type="ORF">EVOR1521_LOCUS8574</name>
</gene>
<feature type="compositionally biased region" description="Polar residues" evidence="2">
    <location>
        <begin position="489"/>
        <end position="508"/>
    </location>
</feature>
<dbReference type="AlphaFoldDB" id="A0AA36MUS5"/>
<dbReference type="EMBL" id="CAUJNA010000737">
    <property type="protein sequence ID" value="CAJ1380686.1"/>
    <property type="molecule type" value="Genomic_DNA"/>
</dbReference>
<protein>
    <submittedName>
        <fullName evidence="3">Uncharacterized protein</fullName>
    </submittedName>
</protein>
<keyword evidence="1" id="KW-0175">Coiled coil</keyword>
<feature type="coiled-coil region" evidence="1">
    <location>
        <begin position="352"/>
        <end position="385"/>
    </location>
</feature>
<dbReference type="Proteomes" id="UP001178507">
    <property type="component" value="Unassembled WGS sequence"/>
</dbReference>
<sequence length="520" mass="58867">MQWTESDALLELEMLLPQSLRSSMLPLELENAHLLVGLLQSRLSARLLQANCQLLQPGNVANGHTEVADETDAHISSDALALTAAEVVALLVSLRVRRGFEAEAHAGFCNELATAEEQLCQLWEEHMEQDVRGKQGYLFGISSKAQADQLQVKSLEKRCWQQVLNHYHHSLQERELELAECCAELSAEEHALDQLRGSGAGHTAGIDAELRSVRQLETLARRLERGEAEMEAECSRRSRRSLTQAAWRLSHELEEETLRADAHLLQLETREKAEGEEGEEREREIDVRWQRAREELAEQAPRQGEVAEVLSEALQLRKELGAAGSKRAAEQRAESEALRQLRLSSKRNASVRESLKHEVNSLADLKEKQRELEARERALLVAQRQAWQAEQVQAEEDSQNGIQALGDALRAETFAAKQEAEVARSLRVELRSMRAKQQHCLRQSRHIEPDTERGGLHNFELDVQKRMKRREQQLQQLRSSLALEDSRSYPRNSQSSESSYLERTSQSMKRAAAPLLAVLA</sequence>
<evidence type="ECO:0000313" key="4">
    <source>
        <dbReference type="Proteomes" id="UP001178507"/>
    </source>
</evidence>
<evidence type="ECO:0000256" key="1">
    <source>
        <dbReference type="SAM" id="Coils"/>
    </source>
</evidence>
<keyword evidence="4" id="KW-1185">Reference proteome</keyword>
<reference evidence="3" key="1">
    <citation type="submission" date="2023-08" db="EMBL/GenBank/DDBJ databases">
        <authorList>
            <person name="Chen Y."/>
            <person name="Shah S."/>
            <person name="Dougan E. K."/>
            <person name="Thang M."/>
            <person name="Chan C."/>
        </authorList>
    </citation>
    <scope>NUCLEOTIDE SEQUENCE</scope>
</reference>
<feature type="region of interest" description="Disordered" evidence="2">
    <location>
        <begin position="480"/>
        <end position="509"/>
    </location>
</feature>